<evidence type="ECO:0000313" key="2">
    <source>
        <dbReference type="EMBL" id="MBK7416727.1"/>
    </source>
</evidence>
<comment type="caution">
    <text evidence="2">The sequence shown here is derived from an EMBL/GenBank/DDBJ whole genome shotgun (WGS) entry which is preliminary data.</text>
</comment>
<organism evidence="2 3">
    <name type="scientific">Candidatus Dechloromonas phosphorivorans</name>
    <dbReference type="NCBI Taxonomy" id="2899244"/>
    <lineage>
        <taxon>Bacteria</taxon>
        <taxon>Pseudomonadati</taxon>
        <taxon>Pseudomonadota</taxon>
        <taxon>Betaproteobacteria</taxon>
        <taxon>Rhodocyclales</taxon>
        <taxon>Azonexaceae</taxon>
        <taxon>Dechloromonas</taxon>
    </lineage>
</organism>
<evidence type="ECO:0000313" key="3">
    <source>
        <dbReference type="Proteomes" id="UP000739411"/>
    </source>
</evidence>
<reference evidence="2 3" key="1">
    <citation type="submission" date="2020-10" db="EMBL/GenBank/DDBJ databases">
        <title>Connecting structure to function with the recovery of over 1000 high-quality activated sludge metagenome-assembled genomes encoding full-length rRNA genes using long-read sequencing.</title>
        <authorList>
            <person name="Singleton C.M."/>
            <person name="Petriglieri F."/>
            <person name="Kristensen J.M."/>
            <person name="Kirkegaard R.H."/>
            <person name="Michaelsen T.Y."/>
            <person name="Andersen M.H."/>
            <person name="Karst S.M."/>
            <person name="Dueholm M.S."/>
            <person name="Nielsen P.H."/>
            <person name="Albertsen M."/>
        </authorList>
    </citation>
    <scope>NUCLEOTIDE SEQUENCE [LARGE SCALE GENOMIC DNA]</scope>
    <source>
        <strain evidence="2">EsbW_18-Q3-R4-48_BATAC.463</strain>
    </source>
</reference>
<keyword evidence="1" id="KW-0472">Membrane</keyword>
<name>A0A935K709_9RHOO</name>
<feature type="transmembrane region" description="Helical" evidence="1">
    <location>
        <begin position="12"/>
        <end position="35"/>
    </location>
</feature>
<accession>A0A935K709</accession>
<keyword evidence="1" id="KW-1133">Transmembrane helix</keyword>
<dbReference type="Proteomes" id="UP000739411">
    <property type="component" value="Unassembled WGS sequence"/>
</dbReference>
<dbReference type="EMBL" id="JADJMS010000046">
    <property type="protein sequence ID" value="MBK7416727.1"/>
    <property type="molecule type" value="Genomic_DNA"/>
</dbReference>
<dbReference type="AlphaFoldDB" id="A0A935K709"/>
<proteinExistence type="predicted"/>
<evidence type="ECO:0000256" key="1">
    <source>
        <dbReference type="SAM" id="Phobius"/>
    </source>
</evidence>
<feature type="transmembrane region" description="Helical" evidence="1">
    <location>
        <begin position="130"/>
        <end position="151"/>
    </location>
</feature>
<feature type="transmembrane region" description="Helical" evidence="1">
    <location>
        <begin position="47"/>
        <end position="68"/>
    </location>
</feature>
<protein>
    <submittedName>
        <fullName evidence="2">Uncharacterized protein</fullName>
    </submittedName>
</protein>
<sequence>MLWITLFDDDGFSMHVILAGLEVLLVRALLVPYLLHRALHKNRQARMSLMPSNLFAWGVAITLIILAFKFGDGARGDVRALTLGVAAATAMIAFLILATNHEPSAQLVAVLFMENALALFESLLPEPWPLPVHLAVSGVYILTVAVGSWLVREDVAASHDEPSRQVP</sequence>
<gene>
    <name evidence="2" type="ORF">IPJ38_18100</name>
</gene>
<feature type="transmembrane region" description="Helical" evidence="1">
    <location>
        <begin position="80"/>
        <end position="98"/>
    </location>
</feature>
<feature type="transmembrane region" description="Helical" evidence="1">
    <location>
        <begin position="105"/>
        <end position="124"/>
    </location>
</feature>
<keyword evidence="1" id="KW-0812">Transmembrane</keyword>